<evidence type="ECO:0000313" key="2">
    <source>
        <dbReference type="EMBL" id="KQC30722.1"/>
    </source>
</evidence>
<protein>
    <recommendedName>
        <fullName evidence="4">DUF819 family protein</fullName>
    </recommendedName>
</protein>
<accession>A0A0Q1HAU6</accession>
<keyword evidence="1" id="KW-0472">Membrane</keyword>
<feature type="transmembrane region" description="Helical" evidence="1">
    <location>
        <begin position="6"/>
        <end position="24"/>
    </location>
</feature>
<reference evidence="2 3" key="1">
    <citation type="submission" date="2015-04" db="EMBL/GenBank/DDBJ databases">
        <title>Complete genome of flavobacterium.</title>
        <authorList>
            <person name="Kwon Y.M."/>
            <person name="Kim S.-J."/>
        </authorList>
    </citation>
    <scope>NUCLEOTIDE SEQUENCE [LARGE SCALE GENOMIC DNA]</scope>
    <source>
        <strain evidence="2 3">DK169</strain>
    </source>
</reference>
<dbReference type="EMBL" id="LCTZ01000002">
    <property type="protein sequence ID" value="KQC30722.1"/>
    <property type="molecule type" value="Genomic_DNA"/>
</dbReference>
<proteinExistence type="predicted"/>
<dbReference type="Pfam" id="PF05684">
    <property type="entry name" value="DUF819"/>
    <property type="match status" value="1"/>
</dbReference>
<dbReference type="STRING" id="346185.AAY42_13150"/>
<comment type="caution">
    <text evidence="2">The sequence shown here is derived from an EMBL/GenBank/DDBJ whole genome shotgun (WGS) entry which is preliminary data.</text>
</comment>
<keyword evidence="1" id="KW-0812">Transmembrane</keyword>
<feature type="transmembrane region" description="Helical" evidence="1">
    <location>
        <begin position="325"/>
        <end position="346"/>
    </location>
</feature>
<keyword evidence="3" id="KW-1185">Reference proteome</keyword>
<feature type="transmembrane region" description="Helical" evidence="1">
    <location>
        <begin position="31"/>
        <end position="52"/>
    </location>
</feature>
<evidence type="ECO:0008006" key="4">
    <source>
        <dbReference type="Google" id="ProtNLM"/>
    </source>
</evidence>
<keyword evidence="1" id="KW-1133">Transmembrane helix</keyword>
<feature type="transmembrane region" description="Helical" evidence="1">
    <location>
        <begin position="269"/>
        <end position="287"/>
    </location>
</feature>
<organism evidence="2 3">
    <name type="scientific">Flagellimonas eckloniae</name>
    <dbReference type="NCBI Taxonomy" id="346185"/>
    <lineage>
        <taxon>Bacteria</taxon>
        <taxon>Pseudomonadati</taxon>
        <taxon>Bacteroidota</taxon>
        <taxon>Flavobacteriia</taxon>
        <taxon>Flavobacteriales</taxon>
        <taxon>Flavobacteriaceae</taxon>
        <taxon>Flagellimonas</taxon>
    </lineage>
</organism>
<dbReference type="OrthoDB" id="1412685at2"/>
<feature type="transmembrane region" description="Helical" evidence="1">
    <location>
        <begin position="224"/>
        <end position="257"/>
    </location>
</feature>
<name>A0A0Q1HAU6_9FLAO</name>
<feature type="transmembrane region" description="Helical" evidence="1">
    <location>
        <begin position="72"/>
        <end position="87"/>
    </location>
</feature>
<evidence type="ECO:0000256" key="1">
    <source>
        <dbReference type="SAM" id="Phobius"/>
    </source>
</evidence>
<dbReference type="PATRIC" id="fig|1547436.3.peg.2712"/>
<evidence type="ECO:0000313" key="3">
    <source>
        <dbReference type="Proteomes" id="UP000050827"/>
    </source>
</evidence>
<feature type="transmembrane region" description="Helical" evidence="1">
    <location>
        <begin position="358"/>
        <end position="380"/>
    </location>
</feature>
<sequence>MSDLTLFLIASGVVLFTVLFVLWIGKINSKWITLILDWFPAILFAYVIPAAFTHLSGIDLSKVFLHDLSRSWIIPFTILTVMSALSFKQLKIVGVKPIIVFGMGSLVIATLPVLLVLVFGFFNPENTTLFIGNGYWKGLIPIVGGWIGGSTSQLVLKELAETPEAIFLSILVLDNILVNIWTILMFQFIKKSNRINKAWGIDSEFPIVEPPESKGKVSLRILNLVTIGTIIIVMILASLISMSFLMGVVVLSIIGLLLGNLNPLWNHKLVLKLAGFSIILIMAILGLKLNFSNLSLPINLIFLVLIWLILHFLTMLITARLLKTNIAWVAIGSMANLGGISTAPAVTSAYKKELMPHAIVLAILSMVTGTSWGMLTIYLFGLL</sequence>
<feature type="transmembrane region" description="Helical" evidence="1">
    <location>
        <begin position="165"/>
        <end position="189"/>
    </location>
</feature>
<dbReference type="AlphaFoldDB" id="A0A0Q1HAU6"/>
<dbReference type="Proteomes" id="UP000050827">
    <property type="component" value="Unassembled WGS sequence"/>
</dbReference>
<feature type="transmembrane region" description="Helical" evidence="1">
    <location>
        <begin position="299"/>
        <end position="319"/>
    </location>
</feature>
<gene>
    <name evidence="2" type="ORF">AAY42_13150</name>
</gene>
<dbReference type="RefSeq" id="WP_055395960.1">
    <property type="nucleotide sequence ID" value="NZ_LCTZ01000002.1"/>
</dbReference>
<feature type="transmembrane region" description="Helical" evidence="1">
    <location>
        <begin position="99"/>
        <end position="122"/>
    </location>
</feature>
<dbReference type="InterPro" id="IPR008537">
    <property type="entry name" value="DUF819"/>
</dbReference>